<dbReference type="AlphaFoldDB" id="W0ADN6"/>
<keyword evidence="2" id="KW-0805">Transcription regulation</keyword>
<dbReference type="FunFam" id="1.10.10.60:FF:000132">
    <property type="entry name" value="AraC family transcriptional regulator"/>
    <property type="match status" value="1"/>
</dbReference>
<dbReference type="GO" id="GO:0003700">
    <property type="term" value="F:DNA-binding transcription factor activity"/>
    <property type="evidence" value="ECO:0007669"/>
    <property type="project" value="InterPro"/>
</dbReference>
<dbReference type="SUPFAM" id="SSF51182">
    <property type="entry name" value="RmlC-like cupins"/>
    <property type="match status" value="1"/>
</dbReference>
<dbReference type="CDD" id="cd06124">
    <property type="entry name" value="cupin_NimR-like_N"/>
    <property type="match status" value="1"/>
</dbReference>
<dbReference type="Pfam" id="PF12833">
    <property type="entry name" value="HTH_18"/>
    <property type="match status" value="1"/>
</dbReference>
<evidence type="ECO:0000259" key="5">
    <source>
        <dbReference type="PROSITE" id="PS01124"/>
    </source>
</evidence>
<evidence type="ECO:0000256" key="3">
    <source>
        <dbReference type="ARBA" id="ARBA00023125"/>
    </source>
</evidence>
<dbReference type="eggNOG" id="COG2207">
    <property type="taxonomic scope" value="Bacteria"/>
</dbReference>
<dbReference type="HOGENOM" id="CLU_000445_87_0_5"/>
<dbReference type="PANTHER" id="PTHR11019">
    <property type="entry name" value="HTH-TYPE TRANSCRIPTIONAL REGULATOR NIMR"/>
    <property type="match status" value="1"/>
</dbReference>
<evidence type="ECO:0000313" key="7">
    <source>
        <dbReference type="Proteomes" id="UP000018851"/>
    </source>
</evidence>
<keyword evidence="4" id="KW-0804">Transcription</keyword>
<dbReference type="PROSITE" id="PS01124">
    <property type="entry name" value="HTH_ARAC_FAMILY_2"/>
    <property type="match status" value="1"/>
</dbReference>
<gene>
    <name evidence="6" type="ORF">NX02_14840</name>
</gene>
<proteinExistence type="predicted"/>
<dbReference type="RefSeq" id="WP_025292855.1">
    <property type="nucleotide sequence ID" value="NZ_CP006644.1"/>
</dbReference>
<keyword evidence="7" id="KW-1185">Reference proteome</keyword>
<feature type="domain" description="HTH araC/xylS-type" evidence="5">
    <location>
        <begin position="160"/>
        <end position="257"/>
    </location>
</feature>
<dbReference type="Proteomes" id="UP000018851">
    <property type="component" value="Chromosome"/>
</dbReference>
<accession>W0ADN6</accession>
<dbReference type="PANTHER" id="PTHR11019:SF159">
    <property type="entry name" value="TRANSCRIPTIONAL REGULATOR-RELATED"/>
    <property type="match status" value="1"/>
</dbReference>
<dbReference type="Gene3D" id="1.10.10.60">
    <property type="entry name" value="Homeodomain-like"/>
    <property type="match status" value="1"/>
</dbReference>
<name>W0ADN6_9SPHN</name>
<reference evidence="6 7" key="1">
    <citation type="submission" date="2013-07" db="EMBL/GenBank/DDBJ databases">
        <title>Completed genome of Sphingomonas sanxanigenens NX02.</title>
        <authorList>
            <person name="Ma T."/>
            <person name="Huang H."/>
            <person name="Wu M."/>
            <person name="Li X."/>
            <person name="Li G."/>
        </authorList>
    </citation>
    <scope>NUCLEOTIDE SEQUENCE [LARGE SCALE GENOMIC DNA]</scope>
    <source>
        <strain evidence="6 7">NX02</strain>
    </source>
</reference>
<evidence type="ECO:0000256" key="1">
    <source>
        <dbReference type="ARBA" id="ARBA00022491"/>
    </source>
</evidence>
<dbReference type="InterPro" id="IPR009057">
    <property type="entry name" value="Homeodomain-like_sf"/>
</dbReference>
<evidence type="ECO:0000256" key="4">
    <source>
        <dbReference type="ARBA" id="ARBA00023163"/>
    </source>
</evidence>
<dbReference type="InterPro" id="IPR011051">
    <property type="entry name" value="RmlC_Cupin_sf"/>
</dbReference>
<dbReference type="GO" id="GO:0043565">
    <property type="term" value="F:sequence-specific DNA binding"/>
    <property type="evidence" value="ECO:0007669"/>
    <property type="project" value="InterPro"/>
</dbReference>
<dbReference type="SMART" id="SM00342">
    <property type="entry name" value="HTH_ARAC"/>
    <property type="match status" value="1"/>
</dbReference>
<dbReference type="EMBL" id="CP006644">
    <property type="protein sequence ID" value="AHE54652.1"/>
    <property type="molecule type" value="Genomic_DNA"/>
</dbReference>
<sequence length="258" mass="28123">MADLSLDIALLNSDTEPFLFVAIGREEGERGSAPHAHARGQLFASMRGVLTVGVERAVWIVPAIHAVWLPPHHEHWAASHGPFEGWATYVAEKVCATLPATPRAIRTSGLLREAVLRAADWPLTPLDAAMANVAAVILDEIRTLPPEPLGLPMPRDPRLARIAQALIADPADGRDLDAWARWAGASARTVSRRFVTETGFTFTAWRQRARLLRSLEMLATGAAVTHVALDLGFSTASAFIAMFRQAFGETPAAYRRRL</sequence>
<keyword evidence="1" id="KW-0678">Repressor</keyword>
<dbReference type="PRINTS" id="PR00032">
    <property type="entry name" value="HTHARAC"/>
</dbReference>
<protein>
    <recommendedName>
        <fullName evidence="5">HTH araC/xylS-type domain-containing protein</fullName>
    </recommendedName>
</protein>
<dbReference type="InterPro" id="IPR020449">
    <property type="entry name" value="Tscrpt_reg_AraC-type_HTH"/>
</dbReference>
<dbReference type="SUPFAM" id="SSF46689">
    <property type="entry name" value="Homeodomain-like"/>
    <property type="match status" value="1"/>
</dbReference>
<evidence type="ECO:0000313" key="6">
    <source>
        <dbReference type="EMBL" id="AHE54652.1"/>
    </source>
</evidence>
<dbReference type="OrthoDB" id="9804543at2"/>
<evidence type="ECO:0000256" key="2">
    <source>
        <dbReference type="ARBA" id="ARBA00023015"/>
    </source>
</evidence>
<keyword evidence="3" id="KW-0238">DNA-binding</keyword>
<dbReference type="InterPro" id="IPR018060">
    <property type="entry name" value="HTH_AraC"/>
</dbReference>
<dbReference type="KEGG" id="ssan:NX02_14840"/>
<organism evidence="6 7">
    <name type="scientific">Sphingomonas sanxanigenens DSM 19645 = NX02</name>
    <dbReference type="NCBI Taxonomy" id="1123269"/>
    <lineage>
        <taxon>Bacteria</taxon>
        <taxon>Pseudomonadati</taxon>
        <taxon>Pseudomonadota</taxon>
        <taxon>Alphaproteobacteria</taxon>
        <taxon>Sphingomonadales</taxon>
        <taxon>Sphingomonadaceae</taxon>
        <taxon>Sphingomonas</taxon>
    </lineage>
</organism>
<dbReference type="PATRIC" id="fig|1123269.5.peg.2896"/>